<keyword evidence="1" id="KW-0472">Membrane</keyword>
<dbReference type="Proteomes" id="UP000199400">
    <property type="component" value="Unassembled WGS sequence"/>
</dbReference>
<sequence length="126" mass="13353">MSDFFDFYGNGVPFTHFVSLGLGVAAAALILHGRTRGHEAGRASAWLLVCDRALLACSGLGVLGVAFAAIEASAVLRTVPPDKVLEPALRVLGLMVIPLAWSLLGTFPLWIISTVFRFQQTRTGAG</sequence>
<evidence type="ECO:0000313" key="3">
    <source>
        <dbReference type="Proteomes" id="UP000199400"/>
    </source>
</evidence>
<feature type="transmembrane region" description="Helical" evidence="1">
    <location>
        <begin position="12"/>
        <end position="32"/>
    </location>
</feature>
<feature type="transmembrane region" description="Helical" evidence="1">
    <location>
        <begin position="88"/>
        <end position="112"/>
    </location>
</feature>
<feature type="transmembrane region" description="Helical" evidence="1">
    <location>
        <begin position="53"/>
        <end position="76"/>
    </location>
</feature>
<dbReference type="RefSeq" id="WP_096327662.1">
    <property type="nucleotide sequence ID" value="NZ_FOMX01000046.1"/>
</dbReference>
<protein>
    <recommendedName>
        <fullName evidence="4">MotA/TolQ/ExbB proton channel family protein</fullName>
    </recommendedName>
</protein>
<keyword evidence="3" id="KW-1185">Reference proteome</keyword>
<name>A0A1I2HQC5_9BACT</name>
<gene>
    <name evidence="2" type="ORF">SAMN02745121_08112</name>
</gene>
<keyword evidence="1" id="KW-0812">Transmembrane</keyword>
<dbReference type="EMBL" id="FOMX01000046">
    <property type="protein sequence ID" value="SFF31882.1"/>
    <property type="molecule type" value="Genomic_DNA"/>
</dbReference>
<proteinExistence type="predicted"/>
<evidence type="ECO:0008006" key="4">
    <source>
        <dbReference type="Google" id="ProtNLM"/>
    </source>
</evidence>
<accession>A0A1I2HQC5</accession>
<evidence type="ECO:0000313" key="2">
    <source>
        <dbReference type="EMBL" id="SFF31882.1"/>
    </source>
</evidence>
<dbReference type="STRING" id="54.SAMN02745121_08112"/>
<keyword evidence="1" id="KW-1133">Transmembrane helix</keyword>
<reference evidence="3" key="1">
    <citation type="submission" date="2016-10" db="EMBL/GenBank/DDBJ databases">
        <authorList>
            <person name="Varghese N."/>
            <person name="Submissions S."/>
        </authorList>
    </citation>
    <scope>NUCLEOTIDE SEQUENCE [LARGE SCALE GENOMIC DNA]</scope>
    <source>
        <strain evidence="3">ATCC 25963</strain>
    </source>
</reference>
<evidence type="ECO:0000256" key="1">
    <source>
        <dbReference type="SAM" id="Phobius"/>
    </source>
</evidence>
<dbReference type="AlphaFoldDB" id="A0A1I2HQC5"/>
<organism evidence="2 3">
    <name type="scientific">Nannocystis exedens</name>
    <dbReference type="NCBI Taxonomy" id="54"/>
    <lineage>
        <taxon>Bacteria</taxon>
        <taxon>Pseudomonadati</taxon>
        <taxon>Myxococcota</taxon>
        <taxon>Polyangia</taxon>
        <taxon>Nannocystales</taxon>
        <taxon>Nannocystaceae</taxon>
        <taxon>Nannocystis</taxon>
    </lineage>
</organism>